<dbReference type="HOGENOM" id="CLU_1331645_0_0_1"/>
<dbReference type="OrthoDB" id="10597871at2759"/>
<dbReference type="EMBL" id="DS989823">
    <property type="protein sequence ID" value="EFQ99509.1"/>
    <property type="molecule type" value="Genomic_DNA"/>
</dbReference>
<evidence type="ECO:0000313" key="1">
    <source>
        <dbReference type="EMBL" id="EFQ99509.1"/>
    </source>
</evidence>
<name>E4UMZ5_ARTGP</name>
<evidence type="ECO:0000313" key="2">
    <source>
        <dbReference type="Proteomes" id="UP000002669"/>
    </source>
</evidence>
<dbReference type="STRING" id="535722.E4UMZ5"/>
<dbReference type="Proteomes" id="UP000002669">
    <property type="component" value="Unassembled WGS sequence"/>
</dbReference>
<dbReference type="InParanoid" id="E4UMZ5"/>
<accession>E4UMZ5</accession>
<reference evidence="2" key="1">
    <citation type="journal article" date="2012" name="MBio">
        <title>Comparative genome analysis of Trichophyton rubrum and related dermatophytes reveals candidate genes involved in infection.</title>
        <authorList>
            <person name="Martinez D.A."/>
            <person name="Oliver B.G."/>
            <person name="Graeser Y."/>
            <person name="Goldberg J.M."/>
            <person name="Li W."/>
            <person name="Martinez-Rossi N.M."/>
            <person name="Monod M."/>
            <person name="Shelest E."/>
            <person name="Barton R.C."/>
            <person name="Birch E."/>
            <person name="Brakhage A.A."/>
            <person name="Chen Z."/>
            <person name="Gurr S.J."/>
            <person name="Heiman D."/>
            <person name="Heitman J."/>
            <person name="Kosti I."/>
            <person name="Rossi A."/>
            <person name="Saif S."/>
            <person name="Samalova M."/>
            <person name="Saunders C.W."/>
            <person name="Shea T."/>
            <person name="Summerbell R.C."/>
            <person name="Xu J."/>
            <person name="Young S."/>
            <person name="Zeng Q."/>
            <person name="Birren B.W."/>
            <person name="Cuomo C.A."/>
            <person name="White T.C."/>
        </authorList>
    </citation>
    <scope>NUCLEOTIDE SEQUENCE [LARGE SCALE GENOMIC DNA]</scope>
    <source>
        <strain evidence="2">ATCC MYA-4604 / CBS 118893</strain>
    </source>
</reference>
<organism evidence="2">
    <name type="scientific">Arthroderma gypseum (strain ATCC MYA-4604 / CBS 118893)</name>
    <name type="common">Microsporum gypseum</name>
    <dbReference type="NCBI Taxonomy" id="535722"/>
    <lineage>
        <taxon>Eukaryota</taxon>
        <taxon>Fungi</taxon>
        <taxon>Dikarya</taxon>
        <taxon>Ascomycota</taxon>
        <taxon>Pezizomycotina</taxon>
        <taxon>Eurotiomycetes</taxon>
        <taxon>Eurotiomycetidae</taxon>
        <taxon>Onygenales</taxon>
        <taxon>Arthrodermataceae</taxon>
        <taxon>Nannizzia</taxon>
    </lineage>
</organism>
<proteinExistence type="predicted"/>
<protein>
    <recommendedName>
        <fullName evidence="3">HNH nuclease domain-containing protein</fullName>
    </recommendedName>
</protein>
<dbReference type="GeneID" id="10030295"/>
<gene>
    <name evidence="1" type="ORF">MGYG_08984</name>
</gene>
<dbReference type="AlphaFoldDB" id="E4UMZ5"/>
<sequence>MALPAETTKETPLLEGLENSFSAPQVAHNMPHSPMLRGRDEYEQEALIEAQGLSANLQNKILIIETMVTKTHEIAALAIEYYLTTEPTNMNLDYIGHCQTNPTTGIGLSWGILDWKTSDRQRRPGRLSFPRRDGQEGISLRRRDQMGYEFAVGKIVEYCEHVAHIIPHSLMSGGSDEQELGEAKKLAITILNIFNTGIIYEIKEEV</sequence>
<dbReference type="RefSeq" id="XP_003174992.1">
    <property type="nucleotide sequence ID" value="XM_003174944.1"/>
</dbReference>
<keyword evidence="2" id="KW-1185">Reference proteome</keyword>
<dbReference type="VEuPathDB" id="FungiDB:MGYG_08984"/>
<evidence type="ECO:0008006" key="3">
    <source>
        <dbReference type="Google" id="ProtNLM"/>
    </source>
</evidence>